<dbReference type="Pfam" id="PF04245">
    <property type="entry name" value="NA37"/>
    <property type="match status" value="1"/>
</dbReference>
<evidence type="ECO:0000313" key="2">
    <source>
        <dbReference type="Proteomes" id="UP000004528"/>
    </source>
</evidence>
<dbReference type="AlphaFoldDB" id="C5RBN6"/>
<dbReference type="GO" id="GO:0009295">
    <property type="term" value="C:nucleoid"/>
    <property type="evidence" value="ECO:0007669"/>
    <property type="project" value="InterPro"/>
</dbReference>
<accession>C5RBN6</accession>
<dbReference type="EMBL" id="ACKU01000022">
    <property type="protein sequence ID" value="EER74376.1"/>
    <property type="molecule type" value="Genomic_DNA"/>
</dbReference>
<dbReference type="eggNOG" id="COG3081">
    <property type="taxonomic scope" value="Bacteria"/>
</dbReference>
<dbReference type="InterPro" id="IPR007358">
    <property type="entry name" value="Nucleoid_associated_NdpA"/>
</dbReference>
<protein>
    <recommendedName>
        <fullName evidence="3">Nucleoid-associated protein</fullName>
    </recommendedName>
</protein>
<evidence type="ECO:0000313" key="1">
    <source>
        <dbReference type="EMBL" id="EER74376.1"/>
    </source>
</evidence>
<proteinExistence type="predicted"/>
<dbReference type="STRING" id="585506.HMPREF0877_1382"/>
<sequence length="338" mass="38099">MKDINMIIKHVILHVLDKNSGNLIASQNELDLAQPNLHEYIEKLIEKFENSDYKIGQLTDNDTIGMVVSDNDTRSFTEKATDLAERLFEIIAPSESIPAGDLLVVEFSEGADDFFGLLKLNFTPRYTHAVEYQDDKLINNLVLNQAVLPAATQTVDEGVLINLMSGTYKLLEKSYLIDGHRINYFSEKFLQLSPENSTKDNIKVIKQAVKSVASKFDLPEHEVLANTQNTIFDNVQDDGEISTAAIAESVFNGNTSAQEAYHEIINNKHLNEDIVVPNIEKIEKKYRLQRFKLDSGIEISIPMDIYQDKNKVEFINKPDGTMSLVIKDIASIINKFSS</sequence>
<keyword evidence="2" id="KW-1185">Reference proteome</keyword>
<evidence type="ECO:0008006" key="3">
    <source>
        <dbReference type="Google" id="ProtNLM"/>
    </source>
</evidence>
<gene>
    <name evidence="1" type="ORF">HMPREF0877_1382</name>
</gene>
<name>C5RBN6_WEIPA</name>
<organism evidence="1 2">
    <name type="scientific">Weissella paramesenteroides ATCC 33313</name>
    <dbReference type="NCBI Taxonomy" id="585506"/>
    <lineage>
        <taxon>Bacteria</taxon>
        <taxon>Bacillati</taxon>
        <taxon>Bacillota</taxon>
        <taxon>Bacilli</taxon>
        <taxon>Lactobacillales</taxon>
        <taxon>Lactobacillaceae</taxon>
        <taxon>Weissella</taxon>
    </lineage>
</organism>
<comment type="caution">
    <text evidence="1">The sequence shown here is derived from an EMBL/GenBank/DDBJ whole genome shotgun (WGS) entry which is preliminary data.</text>
</comment>
<dbReference type="Proteomes" id="UP000004528">
    <property type="component" value="Unassembled WGS sequence"/>
</dbReference>
<reference evidence="1 2" key="1">
    <citation type="submission" date="2009-04" db="EMBL/GenBank/DDBJ databases">
        <authorList>
            <person name="Qin X."/>
            <person name="Bachman B."/>
            <person name="Battles P."/>
            <person name="Bell A."/>
            <person name="Bess C."/>
            <person name="Bickham C."/>
            <person name="Chaboub L."/>
            <person name="Chen D."/>
            <person name="Coyle M."/>
            <person name="Deiros D.R."/>
            <person name="Dinh H."/>
            <person name="Forbes L."/>
            <person name="Fowler G."/>
            <person name="Francisco L."/>
            <person name="Fu Q."/>
            <person name="Gubbala S."/>
            <person name="Hale W."/>
            <person name="Han Y."/>
            <person name="Hemphill L."/>
            <person name="Highlander S.K."/>
            <person name="Hirani K."/>
            <person name="Hogues M."/>
            <person name="Jackson L."/>
            <person name="Jakkamsetti A."/>
            <person name="Javaid M."/>
            <person name="Jiang H."/>
            <person name="Korchina V."/>
            <person name="Kovar C."/>
            <person name="Lara F."/>
            <person name="Lee S."/>
            <person name="Mata R."/>
            <person name="Mathew T."/>
            <person name="Moen C."/>
            <person name="Morales K."/>
            <person name="Munidasa M."/>
            <person name="Nazareth L."/>
            <person name="Ngo R."/>
            <person name="Nguyen L."/>
            <person name="Okwuonu G."/>
            <person name="Ongeri F."/>
            <person name="Patil S."/>
            <person name="Petrosino J."/>
            <person name="Pham C."/>
            <person name="Pham P."/>
            <person name="Pu L.-L."/>
            <person name="Puazo M."/>
            <person name="Raj R."/>
            <person name="Reid J."/>
            <person name="Rouhana J."/>
            <person name="Saada N."/>
            <person name="Shang Y."/>
            <person name="Simmons D."/>
            <person name="Thornton R."/>
            <person name="Warren J."/>
            <person name="Weissenberger G."/>
            <person name="Zhang J."/>
            <person name="Zhang L."/>
            <person name="Zhou C."/>
            <person name="Zhu D."/>
            <person name="Muzny D."/>
            <person name="Worley K."/>
            <person name="Gibbs R."/>
        </authorList>
    </citation>
    <scope>NUCLEOTIDE SEQUENCE [LARGE SCALE GENOMIC DNA]</scope>
    <source>
        <strain evidence="1 2">ATCC 33313</strain>
    </source>
</reference>
<dbReference type="HOGENOM" id="CLU_069338_0_0_9"/>